<evidence type="ECO:0000313" key="1">
    <source>
        <dbReference type="EMBL" id="MBM7550299.1"/>
    </source>
</evidence>
<dbReference type="RefSeq" id="WP_205051869.1">
    <property type="nucleotide sequence ID" value="NZ_JAFBDH010000004.1"/>
</dbReference>
<keyword evidence="2" id="KW-1185">Reference proteome</keyword>
<accession>A0ABS2MJV7</accession>
<organism evidence="1 2">
    <name type="scientific">Peptoniphilus gorbachii</name>
    <dbReference type="NCBI Taxonomy" id="411567"/>
    <lineage>
        <taxon>Bacteria</taxon>
        <taxon>Bacillati</taxon>
        <taxon>Bacillota</taxon>
        <taxon>Tissierellia</taxon>
        <taxon>Tissierellales</taxon>
        <taxon>Peptoniphilaceae</taxon>
        <taxon>Peptoniphilus</taxon>
    </lineage>
</organism>
<sequence>MGFFDSLDGNVNEIMENLNYLKKKIVSESQEIKKTARLKYEILNEERKLSELFEALGRHEYNILKEIKSDLDVDETLREIERHKARLSSLKMGLDSIDSSGTIFKSDSKKDLDKNFQKSNFSGLYVEKDFYKENNLDKDEGSIIFIEEDEDENR</sequence>
<proteinExistence type="predicted"/>
<protein>
    <submittedName>
        <fullName evidence="1">Vacuolar-type H+-ATPase subunit I/STV1</fullName>
    </submittedName>
</protein>
<reference evidence="1 2" key="1">
    <citation type="submission" date="2021-01" db="EMBL/GenBank/DDBJ databases">
        <title>Genomic Encyclopedia of Type Strains, Phase IV (KMG-IV): sequencing the most valuable type-strain genomes for metagenomic binning, comparative biology and taxonomic classification.</title>
        <authorList>
            <person name="Goeker M."/>
        </authorList>
    </citation>
    <scope>NUCLEOTIDE SEQUENCE [LARGE SCALE GENOMIC DNA]</scope>
    <source>
        <strain evidence="1 2">DSM 21461</strain>
    </source>
</reference>
<evidence type="ECO:0000313" key="2">
    <source>
        <dbReference type="Proteomes" id="UP000720595"/>
    </source>
</evidence>
<dbReference type="EMBL" id="JAFBDH010000004">
    <property type="protein sequence ID" value="MBM7550299.1"/>
    <property type="molecule type" value="Genomic_DNA"/>
</dbReference>
<name>A0ABS2MJV7_9FIRM</name>
<comment type="caution">
    <text evidence="1">The sequence shown here is derived from an EMBL/GenBank/DDBJ whole genome shotgun (WGS) entry which is preliminary data.</text>
</comment>
<dbReference type="Proteomes" id="UP000720595">
    <property type="component" value="Unassembled WGS sequence"/>
</dbReference>
<gene>
    <name evidence="1" type="ORF">JOD41_001034</name>
</gene>